<evidence type="ECO:0000313" key="1">
    <source>
        <dbReference type="EMBL" id="QGT50637.1"/>
    </source>
</evidence>
<dbReference type="AlphaFoldDB" id="A0A650ELF0"/>
<sequence length="202" mass="22343">MTTKTDIWNMALAYLGQPSVNEQDENDRARKCKLFYQNAKETALRAHDWTFARFAAPLSKLDAPNAPGCVYAYPAGAVKILDVLAGANEGAGCFGRDAGFVCGPKTPWKTMLGPNGNRIIVCRAENAWAVYTASTVDESLFDPCFTEYLAWNLARRLCMTLTADESLLSRCERGELAALDAARYANVNDEKHMARPKCSYLR</sequence>
<proteinExistence type="predicted"/>
<gene>
    <name evidence="1" type="ORF">Elusimicrob1349_1070</name>
</gene>
<name>A0A650ELF0_9BACT</name>
<protein>
    <recommendedName>
        <fullName evidence="2">Phage protein</fullName>
    </recommendedName>
</protein>
<reference evidence="1" key="1">
    <citation type="journal article" date="2020" name="J. ISSAAS">
        <title>Lactobacilli and other gastrointestinal microbiota of Peromyscus leucopus, reservoir host for agents of Lyme disease and other zoonoses in North America.</title>
        <authorList>
            <person name="Milovic A."/>
            <person name="Bassam K."/>
            <person name="Shao H."/>
            <person name="Chatzistamou I."/>
            <person name="Tufts D.M."/>
            <person name="Diuk-Wasser M."/>
            <person name="Barbour A.G."/>
        </authorList>
    </citation>
    <scope>NUCLEOTIDE SEQUENCE</scope>
    <source>
        <strain evidence="1">LL30</strain>
    </source>
</reference>
<evidence type="ECO:0008006" key="2">
    <source>
        <dbReference type="Google" id="ProtNLM"/>
    </source>
</evidence>
<organism evidence="1">
    <name type="scientific">uncultured Elusimicrobia bacterium</name>
    <dbReference type="NCBI Taxonomy" id="699876"/>
    <lineage>
        <taxon>Bacteria</taxon>
        <taxon>Pseudomonadati</taxon>
        <taxon>Elusimicrobiota</taxon>
        <taxon>Elusimicrobia</taxon>
        <taxon>environmental samples</taxon>
    </lineage>
</organism>
<accession>A0A650ELF0</accession>
<dbReference type="EMBL" id="MN577571">
    <property type="protein sequence ID" value="QGT50637.1"/>
    <property type="molecule type" value="Genomic_DNA"/>
</dbReference>